<dbReference type="GO" id="GO:0006270">
    <property type="term" value="P:DNA replication initiation"/>
    <property type="evidence" value="ECO:0007669"/>
    <property type="project" value="InterPro"/>
</dbReference>
<comment type="caution">
    <text evidence="3">The sequence shown here is derived from an EMBL/GenBank/DDBJ whole genome shotgun (WGS) entry which is preliminary data.</text>
</comment>
<dbReference type="InterPro" id="IPR036390">
    <property type="entry name" value="WH_DNA-bd_sf"/>
</dbReference>
<evidence type="ECO:0000256" key="1">
    <source>
        <dbReference type="ARBA" id="ARBA00038283"/>
    </source>
</evidence>
<protein>
    <submittedName>
        <fullName evidence="3">Replication initiation protein</fullName>
    </submittedName>
</protein>
<dbReference type="EMBL" id="PGFZ01000032">
    <property type="protein sequence ID" value="POZ49668.1"/>
    <property type="molecule type" value="Genomic_DNA"/>
</dbReference>
<name>A0A2S5CFT5_9GAMM</name>
<feature type="domain" description="Initiator Rep protein WH1" evidence="2">
    <location>
        <begin position="30"/>
        <end position="166"/>
    </location>
</feature>
<evidence type="ECO:0000313" key="3">
    <source>
        <dbReference type="EMBL" id="POZ49668.1"/>
    </source>
</evidence>
<accession>A0A2S5CFT5</accession>
<dbReference type="GO" id="GO:0003887">
    <property type="term" value="F:DNA-directed DNA polymerase activity"/>
    <property type="evidence" value="ECO:0007669"/>
    <property type="project" value="InterPro"/>
</dbReference>
<dbReference type="SUPFAM" id="SSF46785">
    <property type="entry name" value="Winged helix' DNA-binding domain"/>
    <property type="match status" value="2"/>
</dbReference>
<dbReference type="Pfam" id="PF21205">
    <property type="entry name" value="Rep3_C"/>
    <property type="match status" value="1"/>
</dbReference>
<dbReference type="InterPro" id="IPR036388">
    <property type="entry name" value="WH-like_DNA-bd_sf"/>
</dbReference>
<evidence type="ECO:0000313" key="4">
    <source>
        <dbReference type="Proteomes" id="UP000237423"/>
    </source>
</evidence>
<reference evidence="3 4" key="1">
    <citation type="submission" date="2017-11" db="EMBL/GenBank/DDBJ databases">
        <title>Draft Genome Sequence of Methylobacter psychrotolerans Sph1T, an Obligate Methanotroph from Low-Temperature Environments.</title>
        <authorList>
            <person name="Oshkin I.Y."/>
            <person name="Miroshnikov K."/>
            <person name="Belova S.E."/>
            <person name="Korzhenkov A."/>
            <person name="Toshchakov S.V."/>
            <person name="Dedysh S.N."/>
        </authorList>
    </citation>
    <scope>NUCLEOTIDE SEQUENCE [LARGE SCALE GENOMIC DNA]</scope>
    <source>
        <strain evidence="3 4">Sph1</strain>
    </source>
</reference>
<dbReference type="Pfam" id="PF01051">
    <property type="entry name" value="Rep3_N"/>
    <property type="match status" value="1"/>
</dbReference>
<sequence>MLLMVGSILGLPINNGNDENFPMAEKNVAVRHNPLTESRYKLSAIEQRLVGRLVAMVEPDDGDFKQYPVPVADFTDSMGHDGGVDSATINKAIDGLMDAQIKLEDGDNKVQARWLSSSRYQPEKGLVLLRFDPELKPWLLELKGQLPFPIIQLKHIYSIRLYRLLKPYEPLGKRSFSVLDLREALQVAEGVHRQHRDFRRWVIKVAQAELREKADIRFEFAEQGRGKALGCIKFTITPNGEMSATAAGGVSETVVTPQQNQASENPTVRRLVDRGVADAEAVRLAENFDGVRIDQAIAYVEAKQEIMKEKVKNPAILIVVAIEKDLANL</sequence>
<comment type="similarity">
    <text evidence="1">Belongs to the initiator RepB protein family.</text>
</comment>
<gene>
    <name evidence="3" type="ORF">AADEFJLK_04561</name>
</gene>
<dbReference type="Gene3D" id="1.10.10.10">
    <property type="entry name" value="Winged helix-like DNA-binding domain superfamily/Winged helix DNA-binding domain"/>
    <property type="match status" value="2"/>
</dbReference>
<dbReference type="InterPro" id="IPR000525">
    <property type="entry name" value="Initiator_Rep_WH1"/>
</dbReference>
<evidence type="ECO:0000259" key="2">
    <source>
        <dbReference type="Pfam" id="PF01051"/>
    </source>
</evidence>
<dbReference type="AlphaFoldDB" id="A0A2S5CFT5"/>
<dbReference type="Proteomes" id="UP000237423">
    <property type="component" value="Unassembled WGS sequence"/>
</dbReference>
<organism evidence="3 4">
    <name type="scientific">Methylovulum psychrotolerans</name>
    <dbReference type="NCBI Taxonomy" id="1704499"/>
    <lineage>
        <taxon>Bacteria</taxon>
        <taxon>Pseudomonadati</taxon>
        <taxon>Pseudomonadota</taxon>
        <taxon>Gammaproteobacteria</taxon>
        <taxon>Methylococcales</taxon>
        <taxon>Methylococcaceae</taxon>
        <taxon>Methylovulum</taxon>
    </lineage>
</organism>
<proteinExistence type="inferred from homology"/>